<keyword evidence="1" id="KW-0732">Signal</keyword>
<dbReference type="AlphaFoldDB" id="A0AAN6Q3C1"/>
<reference evidence="2" key="2">
    <citation type="submission" date="2023-05" db="EMBL/GenBank/DDBJ databases">
        <authorList>
            <consortium name="Lawrence Berkeley National Laboratory"/>
            <person name="Steindorff A."/>
            <person name="Hensen N."/>
            <person name="Bonometti L."/>
            <person name="Westerberg I."/>
            <person name="Brannstrom I.O."/>
            <person name="Guillou S."/>
            <person name="Cros-Aarteil S."/>
            <person name="Calhoun S."/>
            <person name="Haridas S."/>
            <person name="Kuo A."/>
            <person name="Mondo S."/>
            <person name="Pangilinan J."/>
            <person name="Riley R."/>
            <person name="Labutti K."/>
            <person name="Andreopoulos B."/>
            <person name="Lipzen A."/>
            <person name="Chen C."/>
            <person name="Yanf M."/>
            <person name="Daum C."/>
            <person name="Ng V."/>
            <person name="Clum A."/>
            <person name="Ohm R."/>
            <person name="Martin F."/>
            <person name="Silar P."/>
            <person name="Natvig D."/>
            <person name="Lalanne C."/>
            <person name="Gautier V."/>
            <person name="Ament-Velasquez S.L."/>
            <person name="Kruys A."/>
            <person name="Hutchinson M.I."/>
            <person name="Powell A.J."/>
            <person name="Barry K."/>
            <person name="Miller A.N."/>
            <person name="Grigoriev I.V."/>
            <person name="Debuchy R."/>
            <person name="Gladieux P."/>
            <person name="Thoren M.H."/>
            <person name="Johannesson H."/>
        </authorList>
    </citation>
    <scope>NUCLEOTIDE SEQUENCE</scope>
    <source>
        <strain evidence="2">CBS 757.83</strain>
    </source>
</reference>
<dbReference type="InterPro" id="IPR005197">
    <property type="entry name" value="Glyco_hydro_71"/>
</dbReference>
<evidence type="ECO:0000313" key="3">
    <source>
        <dbReference type="Proteomes" id="UP001305647"/>
    </source>
</evidence>
<feature type="chain" id="PRO_5043005083" evidence="1">
    <location>
        <begin position="21"/>
        <end position="237"/>
    </location>
</feature>
<evidence type="ECO:0000256" key="1">
    <source>
        <dbReference type="SAM" id="SignalP"/>
    </source>
</evidence>
<name>A0AAN6Q3C1_9PEZI</name>
<sequence>MRSFAALTWALACCLPLAETKAVFAHFTVGNTKLFGLGDWQNEIQLAQSAGIDAFALNMAQGDTTNDVALPLAFSAAASLGFQLLFSFDYAGSGPWDKSVIISMINEYGAESTYGKRGQKPLVSTFEGPSNAGDWQEIKAATDCFFIPNWSSVGARLAVKLGGGVADGLFSWDAWPKGPANMTTYPDASCNGPRGILQLAGDDSTSTLNLEKKRKDKRLWQLASILILAGALVWVRC</sequence>
<dbReference type="Proteomes" id="UP001305647">
    <property type="component" value="Unassembled WGS sequence"/>
</dbReference>
<protein>
    <submittedName>
        <fullName evidence="2">Glycoside hydrolase family 71 protein</fullName>
    </submittedName>
</protein>
<gene>
    <name evidence="2" type="ORF">N658DRAFT_104162</name>
</gene>
<dbReference type="Gene3D" id="3.20.20.80">
    <property type="entry name" value="Glycosidases"/>
    <property type="match status" value="1"/>
</dbReference>
<proteinExistence type="predicted"/>
<organism evidence="2 3">
    <name type="scientific">Parathielavia hyrcaniae</name>
    <dbReference type="NCBI Taxonomy" id="113614"/>
    <lineage>
        <taxon>Eukaryota</taxon>
        <taxon>Fungi</taxon>
        <taxon>Dikarya</taxon>
        <taxon>Ascomycota</taxon>
        <taxon>Pezizomycotina</taxon>
        <taxon>Sordariomycetes</taxon>
        <taxon>Sordariomycetidae</taxon>
        <taxon>Sordariales</taxon>
        <taxon>Chaetomiaceae</taxon>
        <taxon>Parathielavia</taxon>
    </lineage>
</organism>
<evidence type="ECO:0000313" key="2">
    <source>
        <dbReference type="EMBL" id="KAK4100216.1"/>
    </source>
</evidence>
<keyword evidence="3" id="KW-1185">Reference proteome</keyword>
<dbReference type="EMBL" id="MU863642">
    <property type="protein sequence ID" value="KAK4100216.1"/>
    <property type="molecule type" value="Genomic_DNA"/>
</dbReference>
<dbReference type="CDD" id="cd11577">
    <property type="entry name" value="GH71"/>
    <property type="match status" value="1"/>
</dbReference>
<dbReference type="Pfam" id="PF03659">
    <property type="entry name" value="Glyco_hydro_71"/>
    <property type="match status" value="1"/>
</dbReference>
<dbReference type="GO" id="GO:0051118">
    <property type="term" value="F:glucan endo-1,3-alpha-glucosidase activity"/>
    <property type="evidence" value="ECO:0007669"/>
    <property type="project" value="InterPro"/>
</dbReference>
<reference evidence="2" key="1">
    <citation type="journal article" date="2023" name="Mol. Phylogenet. Evol.">
        <title>Genome-scale phylogeny and comparative genomics of the fungal order Sordariales.</title>
        <authorList>
            <person name="Hensen N."/>
            <person name="Bonometti L."/>
            <person name="Westerberg I."/>
            <person name="Brannstrom I.O."/>
            <person name="Guillou S."/>
            <person name="Cros-Aarteil S."/>
            <person name="Calhoun S."/>
            <person name="Haridas S."/>
            <person name="Kuo A."/>
            <person name="Mondo S."/>
            <person name="Pangilinan J."/>
            <person name="Riley R."/>
            <person name="LaButti K."/>
            <person name="Andreopoulos B."/>
            <person name="Lipzen A."/>
            <person name="Chen C."/>
            <person name="Yan M."/>
            <person name="Daum C."/>
            <person name="Ng V."/>
            <person name="Clum A."/>
            <person name="Steindorff A."/>
            <person name="Ohm R.A."/>
            <person name="Martin F."/>
            <person name="Silar P."/>
            <person name="Natvig D.O."/>
            <person name="Lalanne C."/>
            <person name="Gautier V."/>
            <person name="Ament-Velasquez S.L."/>
            <person name="Kruys A."/>
            <person name="Hutchinson M.I."/>
            <person name="Powell A.J."/>
            <person name="Barry K."/>
            <person name="Miller A.N."/>
            <person name="Grigoriev I.V."/>
            <person name="Debuchy R."/>
            <person name="Gladieux P."/>
            <person name="Hiltunen Thoren M."/>
            <person name="Johannesson H."/>
        </authorList>
    </citation>
    <scope>NUCLEOTIDE SEQUENCE</scope>
    <source>
        <strain evidence="2">CBS 757.83</strain>
    </source>
</reference>
<keyword evidence="2" id="KW-0378">Hydrolase</keyword>
<accession>A0AAN6Q3C1</accession>
<comment type="caution">
    <text evidence="2">The sequence shown here is derived from an EMBL/GenBank/DDBJ whole genome shotgun (WGS) entry which is preliminary data.</text>
</comment>
<feature type="signal peptide" evidence="1">
    <location>
        <begin position="1"/>
        <end position="20"/>
    </location>
</feature>